<evidence type="ECO:0000256" key="6">
    <source>
        <dbReference type="ARBA" id="ARBA00022741"/>
    </source>
</evidence>
<protein>
    <recommendedName>
        <fullName evidence="4 11">Guanylate kinase</fullName>
        <ecNumber evidence="3 11">2.7.4.8</ecNumber>
    </recommendedName>
    <alternativeName>
        <fullName evidence="9 11">GMP kinase</fullName>
    </alternativeName>
</protein>
<sequence length="212" mass="24499">MEMNKKGILTVVSGFSGAGKGTLMKELLKKYDGYMLSISATTRKPREGEVDGREYFFKQTEEFEKMIQDGQFIEYANYVGNYYGTPKAYVDEQLAKGKDVILEIEIQGALKVKERFPDTLLLFVTPPAADELERRLAGRGTEDEKTIRNRLCRAYEEAEGVEEYDYLLINDKLEECVDMMHNIIQSEHYRTSRNIELIKNIREELKCFSEGE</sequence>
<evidence type="ECO:0000256" key="5">
    <source>
        <dbReference type="ARBA" id="ARBA00022679"/>
    </source>
</evidence>
<dbReference type="PANTHER" id="PTHR23117">
    <property type="entry name" value="GUANYLATE KINASE-RELATED"/>
    <property type="match status" value="1"/>
</dbReference>
<dbReference type="SMART" id="SM00072">
    <property type="entry name" value="GuKc"/>
    <property type="match status" value="1"/>
</dbReference>
<evidence type="ECO:0000256" key="1">
    <source>
        <dbReference type="ARBA" id="ARBA00003531"/>
    </source>
</evidence>
<reference evidence="13 14" key="1">
    <citation type="submission" date="2016-09" db="EMBL/GenBank/DDBJ databases">
        <authorList>
            <person name="Capua I."/>
            <person name="De Benedictis P."/>
            <person name="Joannis T."/>
            <person name="Lombin L.H."/>
            <person name="Cattoli G."/>
        </authorList>
    </citation>
    <scope>NUCLEOTIDE SEQUENCE [LARGE SCALE GENOMIC DNA]</scope>
    <source>
        <strain evidence="13 14">GluBS11</strain>
    </source>
</reference>
<dbReference type="FunFam" id="3.30.63.10:FF:000002">
    <property type="entry name" value="Guanylate kinase 1"/>
    <property type="match status" value="1"/>
</dbReference>
<dbReference type="GO" id="GO:0005829">
    <property type="term" value="C:cytosol"/>
    <property type="evidence" value="ECO:0007669"/>
    <property type="project" value="TreeGrafter"/>
</dbReference>
<dbReference type="Proteomes" id="UP000199315">
    <property type="component" value="Unassembled WGS sequence"/>
</dbReference>
<dbReference type="Pfam" id="PF00625">
    <property type="entry name" value="Guanylate_kin"/>
    <property type="match status" value="1"/>
</dbReference>
<keyword evidence="5 11" id="KW-0808">Transferase</keyword>
<feature type="domain" description="Guanylate kinase-like" evidence="12">
    <location>
        <begin position="7"/>
        <end position="185"/>
    </location>
</feature>
<dbReference type="InterPro" id="IPR020590">
    <property type="entry name" value="Guanylate_kinase_CS"/>
</dbReference>
<evidence type="ECO:0000313" key="14">
    <source>
        <dbReference type="Proteomes" id="UP000199315"/>
    </source>
</evidence>
<name>A0A1D3TNL1_9FIRM</name>
<dbReference type="InterPro" id="IPR027417">
    <property type="entry name" value="P-loop_NTPase"/>
</dbReference>
<comment type="catalytic activity">
    <reaction evidence="10 11">
        <text>GMP + ATP = GDP + ADP</text>
        <dbReference type="Rhea" id="RHEA:20780"/>
        <dbReference type="ChEBI" id="CHEBI:30616"/>
        <dbReference type="ChEBI" id="CHEBI:58115"/>
        <dbReference type="ChEBI" id="CHEBI:58189"/>
        <dbReference type="ChEBI" id="CHEBI:456216"/>
        <dbReference type="EC" id="2.7.4.8"/>
    </reaction>
</comment>
<accession>A0A1D3TNL1</accession>
<evidence type="ECO:0000256" key="11">
    <source>
        <dbReference type="HAMAP-Rule" id="MF_00328"/>
    </source>
</evidence>
<evidence type="ECO:0000259" key="12">
    <source>
        <dbReference type="PROSITE" id="PS50052"/>
    </source>
</evidence>
<dbReference type="AlphaFoldDB" id="A0A1D3TNL1"/>
<comment type="function">
    <text evidence="1 11">Essential for recycling GMP and indirectly, cGMP.</text>
</comment>
<evidence type="ECO:0000313" key="13">
    <source>
        <dbReference type="EMBL" id="SCP94906.1"/>
    </source>
</evidence>
<keyword evidence="6 11" id="KW-0547">Nucleotide-binding</keyword>
<evidence type="ECO:0000256" key="8">
    <source>
        <dbReference type="ARBA" id="ARBA00022840"/>
    </source>
</evidence>
<keyword evidence="7 11" id="KW-0418">Kinase</keyword>
<dbReference type="GO" id="GO:0005524">
    <property type="term" value="F:ATP binding"/>
    <property type="evidence" value="ECO:0007669"/>
    <property type="project" value="UniProtKB-UniRule"/>
</dbReference>
<evidence type="ECO:0000256" key="3">
    <source>
        <dbReference type="ARBA" id="ARBA00012961"/>
    </source>
</evidence>
<feature type="binding site" evidence="11">
    <location>
        <begin position="14"/>
        <end position="21"/>
    </location>
    <ligand>
        <name>ATP</name>
        <dbReference type="ChEBI" id="CHEBI:30616"/>
    </ligand>
</feature>
<dbReference type="InterPro" id="IPR017665">
    <property type="entry name" value="Guanylate_kinase"/>
</dbReference>
<dbReference type="SUPFAM" id="SSF52540">
    <property type="entry name" value="P-loop containing nucleoside triphosphate hydrolases"/>
    <property type="match status" value="1"/>
</dbReference>
<evidence type="ECO:0000256" key="4">
    <source>
        <dbReference type="ARBA" id="ARBA00016296"/>
    </source>
</evidence>
<dbReference type="InterPro" id="IPR008145">
    <property type="entry name" value="GK/Ca_channel_bsu"/>
</dbReference>
<keyword evidence="11" id="KW-0963">Cytoplasm</keyword>
<dbReference type="EC" id="2.7.4.8" evidence="3 11"/>
<dbReference type="CDD" id="cd00071">
    <property type="entry name" value="GMPK"/>
    <property type="match status" value="1"/>
</dbReference>
<evidence type="ECO:0000256" key="7">
    <source>
        <dbReference type="ARBA" id="ARBA00022777"/>
    </source>
</evidence>
<dbReference type="GO" id="GO:0004385">
    <property type="term" value="F:GMP kinase activity"/>
    <property type="evidence" value="ECO:0007669"/>
    <property type="project" value="UniProtKB-UniRule"/>
</dbReference>
<gene>
    <name evidence="11" type="primary">gmk</name>
    <name evidence="13" type="ORF">SAMN05421730_1001148</name>
</gene>
<evidence type="ECO:0000256" key="2">
    <source>
        <dbReference type="ARBA" id="ARBA00005790"/>
    </source>
</evidence>
<dbReference type="Gene3D" id="3.30.63.10">
    <property type="entry name" value="Guanylate Kinase phosphate binding domain"/>
    <property type="match status" value="1"/>
</dbReference>
<dbReference type="HAMAP" id="MF_00328">
    <property type="entry name" value="Guanylate_kinase"/>
    <property type="match status" value="1"/>
</dbReference>
<comment type="similarity">
    <text evidence="2 11">Belongs to the guanylate kinase family.</text>
</comment>
<keyword evidence="8 11" id="KW-0067">ATP-binding</keyword>
<dbReference type="PROSITE" id="PS50052">
    <property type="entry name" value="GUANYLATE_KINASE_2"/>
    <property type="match status" value="1"/>
</dbReference>
<dbReference type="STRING" id="1619234.SAMN05421730_1001148"/>
<keyword evidence="14" id="KW-1185">Reference proteome</keyword>
<dbReference type="PROSITE" id="PS00856">
    <property type="entry name" value="GUANYLATE_KINASE_1"/>
    <property type="match status" value="1"/>
</dbReference>
<organism evidence="13 14">
    <name type="scientific">Anaerobium acetethylicum</name>
    <dbReference type="NCBI Taxonomy" id="1619234"/>
    <lineage>
        <taxon>Bacteria</taxon>
        <taxon>Bacillati</taxon>
        <taxon>Bacillota</taxon>
        <taxon>Clostridia</taxon>
        <taxon>Lachnospirales</taxon>
        <taxon>Lachnospiraceae</taxon>
        <taxon>Anaerobium</taxon>
    </lineage>
</organism>
<dbReference type="NCBIfam" id="TIGR03263">
    <property type="entry name" value="guanyl_kin"/>
    <property type="match status" value="1"/>
</dbReference>
<comment type="subcellular location">
    <subcellularLocation>
        <location evidence="11">Cytoplasm</location>
    </subcellularLocation>
</comment>
<dbReference type="PANTHER" id="PTHR23117:SF13">
    <property type="entry name" value="GUANYLATE KINASE"/>
    <property type="match status" value="1"/>
</dbReference>
<dbReference type="EMBL" id="FMKA01000001">
    <property type="protein sequence ID" value="SCP94906.1"/>
    <property type="molecule type" value="Genomic_DNA"/>
</dbReference>
<dbReference type="InterPro" id="IPR008144">
    <property type="entry name" value="Guanylate_kin-like_dom"/>
</dbReference>
<dbReference type="Gene3D" id="3.40.50.300">
    <property type="entry name" value="P-loop containing nucleotide triphosphate hydrolases"/>
    <property type="match status" value="1"/>
</dbReference>
<proteinExistence type="inferred from homology"/>
<evidence type="ECO:0000256" key="10">
    <source>
        <dbReference type="ARBA" id="ARBA00048594"/>
    </source>
</evidence>
<evidence type="ECO:0000256" key="9">
    <source>
        <dbReference type="ARBA" id="ARBA00030128"/>
    </source>
</evidence>